<dbReference type="PROSITE" id="PS50106">
    <property type="entry name" value="PDZ"/>
    <property type="match status" value="1"/>
</dbReference>
<organism evidence="6 7">
    <name type="scientific">Nocardioides currus</name>
    <dbReference type="NCBI Taxonomy" id="2133958"/>
    <lineage>
        <taxon>Bacteria</taxon>
        <taxon>Bacillati</taxon>
        <taxon>Actinomycetota</taxon>
        <taxon>Actinomycetes</taxon>
        <taxon>Propionibacteriales</taxon>
        <taxon>Nocardioidaceae</taxon>
        <taxon>Nocardioides</taxon>
    </lineage>
</organism>
<gene>
    <name evidence="6" type="ORF">C7S10_06570</name>
</gene>
<accession>A0A2R7YZB3</accession>
<dbReference type="RefSeq" id="WP_108343609.1">
    <property type="nucleotide sequence ID" value="NZ_PYXZ01000002.1"/>
</dbReference>
<evidence type="ECO:0000256" key="2">
    <source>
        <dbReference type="ARBA" id="ARBA00022670"/>
    </source>
</evidence>
<feature type="domain" description="PDZ" evidence="5">
    <location>
        <begin position="292"/>
        <end position="366"/>
    </location>
</feature>
<dbReference type="InterPro" id="IPR036034">
    <property type="entry name" value="PDZ_sf"/>
</dbReference>
<keyword evidence="3" id="KW-0378">Hydrolase</keyword>
<dbReference type="SUPFAM" id="SSF50156">
    <property type="entry name" value="PDZ domain-like"/>
    <property type="match status" value="1"/>
</dbReference>
<keyword evidence="2" id="KW-0645">Protease</keyword>
<dbReference type="Gene3D" id="2.40.10.10">
    <property type="entry name" value="Trypsin-like serine proteases"/>
    <property type="match status" value="2"/>
</dbReference>
<sequence>MSTYGPDSYGPPPTTPMASQTEEPPKKKRRAGLAAAVVATSLVVGGGAGLGGAAAWDATHDDSPSATAPASADASPVAQTQTPAAEGSVEAVATKVLPSVVKIDVVGQEGAGSGSGIILTGDGTILTNNHVVEVAGDSGKITVDFADGTSADATILGTDPLTDTAVIKADGVSDLTAASIGKSENLNVGQQVVAVGSPFGLDATVTSGIVSALDRPVNVGTDDAGNATTYPAIQTDAAINPGNSGGPLVDMTGAVVGINSSIRTAASQSGFGGQSESGSIGLGFAIPIDEVMPIVDQMSAGETPTHARLGLKVGNPKTGESAGAVVSEVTAGSTADKGGLAAGDVITKIDDARITDADSLVATIRSYRPGDSVTVTWTQGGDTKTGDFVLDSDAE</sequence>
<dbReference type="InterPro" id="IPR001478">
    <property type="entry name" value="PDZ"/>
</dbReference>
<dbReference type="AlphaFoldDB" id="A0A2R7YZB3"/>
<dbReference type="InterPro" id="IPR051201">
    <property type="entry name" value="Chloro_Bact_Ser_Proteases"/>
</dbReference>
<dbReference type="SUPFAM" id="SSF50494">
    <property type="entry name" value="Trypsin-like serine proteases"/>
    <property type="match status" value="1"/>
</dbReference>
<evidence type="ECO:0000259" key="5">
    <source>
        <dbReference type="PROSITE" id="PS50106"/>
    </source>
</evidence>
<dbReference type="InterPro" id="IPR043504">
    <property type="entry name" value="Peptidase_S1_PA_chymotrypsin"/>
</dbReference>
<dbReference type="Gene3D" id="2.30.42.10">
    <property type="match status" value="1"/>
</dbReference>
<feature type="region of interest" description="Disordered" evidence="4">
    <location>
        <begin position="1"/>
        <end position="32"/>
    </location>
</feature>
<dbReference type="Proteomes" id="UP000244867">
    <property type="component" value="Unassembled WGS sequence"/>
</dbReference>
<feature type="region of interest" description="Disordered" evidence="4">
    <location>
        <begin position="55"/>
        <end position="86"/>
    </location>
</feature>
<dbReference type="GO" id="GO:0004252">
    <property type="term" value="F:serine-type endopeptidase activity"/>
    <property type="evidence" value="ECO:0007669"/>
    <property type="project" value="InterPro"/>
</dbReference>
<dbReference type="InterPro" id="IPR009003">
    <property type="entry name" value="Peptidase_S1_PA"/>
</dbReference>
<dbReference type="Pfam" id="PF13365">
    <property type="entry name" value="Trypsin_2"/>
    <property type="match status" value="1"/>
</dbReference>
<comment type="caution">
    <text evidence="6">The sequence shown here is derived from an EMBL/GenBank/DDBJ whole genome shotgun (WGS) entry which is preliminary data.</text>
</comment>
<dbReference type="PANTHER" id="PTHR43343">
    <property type="entry name" value="PEPTIDASE S12"/>
    <property type="match status" value="1"/>
</dbReference>
<name>A0A2R7YZB3_9ACTN</name>
<comment type="similarity">
    <text evidence="1">Belongs to the peptidase S1C family.</text>
</comment>
<dbReference type="EMBL" id="PYXZ01000002">
    <property type="protein sequence ID" value="PUA81727.1"/>
    <property type="molecule type" value="Genomic_DNA"/>
</dbReference>
<reference evidence="6 7" key="1">
    <citation type="submission" date="2018-03" db="EMBL/GenBank/DDBJ databases">
        <authorList>
            <person name="Keele B.F."/>
        </authorList>
    </citation>
    <scope>NUCLEOTIDE SEQUENCE [LARGE SCALE GENOMIC DNA]</scope>
    <source>
        <strain evidence="6 7">IB-3</strain>
    </source>
</reference>
<feature type="compositionally biased region" description="Low complexity" evidence="4">
    <location>
        <begin position="64"/>
        <end position="78"/>
    </location>
</feature>
<dbReference type="InterPro" id="IPR001940">
    <property type="entry name" value="Peptidase_S1C"/>
</dbReference>
<keyword evidence="7" id="KW-1185">Reference proteome</keyword>
<dbReference type="PRINTS" id="PR00834">
    <property type="entry name" value="PROTEASES2C"/>
</dbReference>
<dbReference type="PANTHER" id="PTHR43343:SF3">
    <property type="entry name" value="PROTEASE DO-LIKE 8, CHLOROPLASTIC"/>
    <property type="match status" value="1"/>
</dbReference>
<evidence type="ECO:0000313" key="6">
    <source>
        <dbReference type="EMBL" id="PUA81727.1"/>
    </source>
</evidence>
<evidence type="ECO:0000313" key="7">
    <source>
        <dbReference type="Proteomes" id="UP000244867"/>
    </source>
</evidence>
<dbReference type="Pfam" id="PF13180">
    <property type="entry name" value="PDZ_2"/>
    <property type="match status" value="1"/>
</dbReference>
<protein>
    <submittedName>
        <fullName evidence="6">Trypsin</fullName>
    </submittedName>
</protein>
<evidence type="ECO:0000256" key="4">
    <source>
        <dbReference type="SAM" id="MobiDB-lite"/>
    </source>
</evidence>
<dbReference type="GO" id="GO:0006508">
    <property type="term" value="P:proteolysis"/>
    <property type="evidence" value="ECO:0007669"/>
    <property type="project" value="UniProtKB-KW"/>
</dbReference>
<evidence type="ECO:0000256" key="3">
    <source>
        <dbReference type="ARBA" id="ARBA00022801"/>
    </source>
</evidence>
<evidence type="ECO:0000256" key="1">
    <source>
        <dbReference type="ARBA" id="ARBA00010541"/>
    </source>
</evidence>
<dbReference type="OrthoDB" id="9758917at2"/>
<dbReference type="SMART" id="SM00228">
    <property type="entry name" value="PDZ"/>
    <property type="match status" value="1"/>
</dbReference>
<proteinExistence type="inferred from homology"/>